<dbReference type="Proteomes" id="UP001233271">
    <property type="component" value="Chromosome 4"/>
</dbReference>
<dbReference type="Pfam" id="PF07690">
    <property type="entry name" value="MFS_1"/>
    <property type="match status" value="1"/>
</dbReference>
<comment type="subcellular location">
    <subcellularLocation>
        <location evidence="1">Membrane</location>
        <topology evidence="1">Multi-pass membrane protein</topology>
    </subcellularLocation>
</comment>
<name>A0AA48L3S1_9TREE</name>
<evidence type="ECO:0000256" key="1">
    <source>
        <dbReference type="ARBA" id="ARBA00004141"/>
    </source>
</evidence>
<evidence type="ECO:0000256" key="3">
    <source>
        <dbReference type="ARBA" id="ARBA00022692"/>
    </source>
</evidence>
<dbReference type="InterPro" id="IPR036259">
    <property type="entry name" value="MFS_trans_sf"/>
</dbReference>
<feature type="transmembrane region" description="Helical" evidence="6">
    <location>
        <begin position="145"/>
        <end position="164"/>
    </location>
</feature>
<dbReference type="InterPro" id="IPR011701">
    <property type="entry name" value="MFS"/>
</dbReference>
<keyword evidence="2" id="KW-0813">Transport</keyword>
<evidence type="ECO:0000256" key="4">
    <source>
        <dbReference type="ARBA" id="ARBA00022989"/>
    </source>
</evidence>
<reference evidence="8" key="1">
    <citation type="journal article" date="2023" name="BMC Genomics">
        <title>Chromosome-level genome assemblies of Cutaneotrichosporon spp. (Trichosporonales, Basidiomycota) reveal imbalanced evolution between nucleotide sequences and chromosome synteny.</title>
        <authorList>
            <person name="Kobayashi Y."/>
            <person name="Kayamori A."/>
            <person name="Aoki K."/>
            <person name="Shiwa Y."/>
            <person name="Matsutani M."/>
            <person name="Fujita N."/>
            <person name="Sugita T."/>
            <person name="Iwasaki W."/>
            <person name="Tanaka N."/>
            <person name="Takashima M."/>
        </authorList>
    </citation>
    <scope>NUCLEOTIDE SEQUENCE</scope>
    <source>
        <strain evidence="8">HIS019</strain>
    </source>
</reference>
<dbReference type="EMBL" id="AP028215">
    <property type="protein sequence ID" value="BEI91429.1"/>
    <property type="molecule type" value="Genomic_DNA"/>
</dbReference>
<dbReference type="Gene3D" id="1.20.1250.20">
    <property type="entry name" value="MFS general substrate transporter like domains"/>
    <property type="match status" value="2"/>
</dbReference>
<dbReference type="PANTHER" id="PTHR43791:SF55">
    <property type="entry name" value="TRANSPORTER, PUTATIVE (AFU_ORTHOLOGUE AFUA_6G01820)-RELATED"/>
    <property type="match status" value="1"/>
</dbReference>
<evidence type="ECO:0000313" key="9">
    <source>
        <dbReference type="Proteomes" id="UP001233271"/>
    </source>
</evidence>
<dbReference type="InterPro" id="IPR020846">
    <property type="entry name" value="MFS_dom"/>
</dbReference>
<feature type="transmembrane region" description="Helical" evidence="6">
    <location>
        <begin position="312"/>
        <end position="332"/>
    </location>
</feature>
<sequence length="497" mass="54935">MPLTEKHEAEAETPSVELTLSPDERKVAERRLVRKVDWILTPLLGITFGMQYYDKAALGSAAAFGILKDLNLSTTHNGKTSTTRYSTAVAAFYYGYIVAVLPMALLFARYNLRLMTGIVVTLWGVVAILTVVVQDYPGLYAQRVFLGLLESGVSPCFVAIIALWYKPREQAVRMGYWYSACGIFSMFSGAINYGLGRAGGPHAWKNIYYFCGGVTIFWGIFLGIFLPTSPLQPGRLFKADEAALLRRRFEENPFARDRRPFIAAQAKEALLDPKTWIYLVIAALLYLCNGAITGFGPIIIKSMGYSGVNSVALTIPGGAVTAVTIWLFCWLADKYGHRTLWFSVSCVPVIVGAITIWAAPWHPTVGPLIGYYLVAAFGAPYVILLALASANTAGSTKKAVTNGAIFIGYNVGNIAAAYTVNTEEALIRYRTTWITIIVSQAVSCVLMFVLRILWQRENRHRDGISSPPSDGEDKIVQRLEEYEDLTDRQIASFRYTL</sequence>
<protein>
    <recommendedName>
        <fullName evidence="7">Major facilitator superfamily (MFS) profile domain-containing protein</fullName>
    </recommendedName>
</protein>
<dbReference type="KEGG" id="ccac:CcaHIS019_0402490"/>
<feature type="transmembrane region" description="Helical" evidence="6">
    <location>
        <begin position="432"/>
        <end position="454"/>
    </location>
</feature>
<evidence type="ECO:0000256" key="2">
    <source>
        <dbReference type="ARBA" id="ARBA00022448"/>
    </source>
</evidence>
<accession>A0AA48L3S1</accession>
<dbReference type="PANTHER" id="PTHR43791">
    <property type="entry name" value="PERMEASE-RELATED"/>
    <property type="match status" value="1"/>
</dbReference>
<feature type="transmembrane region" description="Helical" evidence="6">
    <location>
        <begin position="400"/>
        <end position="420"/>
    </location>
</feature>
<proteinExistence type="predicted"/>
<evidence type="ECO:0000256" key="6">
    <source>
        <dbReference type="SAM" id="Phobius"/>
    </source>
</evidence>
<feature type="transmembrane region" description="Helical" evidence="6">
    <location>
        <begin position="36"/>
        <end position="53"/>
    </location>
</feature>
<dbReference type="AlphaFoldDB" id="A0AA48L3S1"/>
<gene>
    <name evidence="8" type="ORF">CcaverHIS019_0402490</name>
</gene>
<dbReference type="RefSeq" id="XP_060456694.1">
    <property type="nucleotide sequence ID" value="XM_060600063.1"/>
</dbReference>
<evidence type="ECO:0000313" key="8">
    <source>
        <dbReference type="EMBL" id="BEI91429.1"/>
    </source>
</evidence>
<dbReference type="GO" id="GO:0022857">
    <property type="term" value="F:transmembrane transporter activity"/>
    <property type="evidence" value="ECO:0007669"/>
    <property type="project" value="InterPro"/>
</dbReference>
<feature type="domain" description="Major facilitator superfamily (MFS) profile" evidence="7">
    <location>
        <begin position="40"/>
        <end position="459"/>
    </location>
</feature>
<feature type="transmembrane region" description="Helical" evidence="6">
    <location>
        <begin position="276"/>
        <end position="300"/>
    </location>
</feature>
<keyword evidence="5 6" id="KW-0472">Membrane</keyword>
<keyword evidence="4 6" id="KW-1133">Transmembrane helix</keyword>
<dbReference type="GeneID" id="85495299"/>
<feature type="transmembrane region" description="Helical" evidence="6">
    <location>
        <begin position="85"/>
        <end position="107"/>
    </location>
</feature>
<dbReference type="PROSITE" id="PS50850">
    <property type="entry name" value="MFS"/>
    <property type="match status" value="1"/>
</dbReference>
<evidence type="ECO:0000256" key="5">
    <source>
        <dbReference type="ARBA" id="ARBA00023136"/>
    </source>
</evidence>
<keyword evidence="9" id="KW-1185">Reference proteome</keyword>
<feature type="transmembrane region" description="Helical" evidence="6">
    <location>
        <begin position="339"/>
        <end position="357"/>
    </location>
</feature>
<organism evidence="8 9">
    <name type="scientific">Cutaneotrichosporon cavernicola</name>
    <dbReference type="NCBI Taxonomy" id="279322"/>
    <lineage>
        <taxon>Eukaryota</taxon>
        <taxon>Fungi</taxon>
        <taxon>Dikarya</taxon>
        <taxon>Basidiomycota</taxon>
        <taxon>Agaricomycotina</taxon>
        <taxon>Tremellomycetes</taxon>
        <taxon>Trichosporonales</taxon>
        <taxon>Trichosporonaceae</taxon>
        <taxon>Cutaneotrichosporon</taxon>
    </lineage>
</organism>
<evidence type="ECO:0000259" key="7">
    <source>
        <dbReference type="PROSITE" id="PS50850"/>
    </source>
</evidence>
<feature type="transmembrane region" description="Helical" evidence="6">
    <location>
        <begin position="114"/>
        <end position="133"/>
    </location>
</feature>
<dbReference type="SUPFAM" id="SSF103473">
    <property type="entry name" value="MFS general substrate transporter"/>
    <property type="match status" value="1"/>
</dbReference>
<feature type="transmembrane region" description="Helical" evidence="6">
    <location>
        <begin position="207"/>
        <end position="226"/>
    </location>
</feature>
<feature type="transmembrane region" description="Helical" evidence="6">
    <location>
        <begin position="176"/>
        <end position="195"/>
    </location>
</feature>
<dbReference type="GO" id="GO:0016020">
    <property type="term" value="C:membrane"/>
    <property type="evidence" value="ECO:0007669"/>
    <property type="project" value="UniProtKB-SubCell"/>
</dbReference>
<keyword evidence="3 6" id="KW-0812">Transmembrane</keyword>
<feature type="transmembrane region" description="Helical" evidence="6">
    <location>
        <begin position="369"/>
        <end position="388"/>
    </location>
</feature>